<protein>
    <recommendedName>
        <fullName evidence="4">Septum formation initiator</fullName>
    </recommendedName>
</protein>
<sequence>MISKLFNSKFFSIAVVFIAGWLVLSWLGVENNKKAFDKEIMGIEAKISNVQKTNNELSEFLSHFDNPSFLEKEARLKLNYKAPDEEVIFVYRDNGAKTASISANASDGRLFKHIFSKLAGFKNKLLNLNE</sequence>
<evidence type="ECO:0000256" key="1">
    <source>
        <dbReference type="SAM" id="Phobius"/>
    </source>
</evidence>
<keyword evidence="1" id="KW-0812">Transmembrane</keyword>
<dbReference type="EMBL" id="LCCE01000018">
    <property type="protein sequence ID" value="KKS26741.1"/>
    <property type="molecule type" value="Genomic_DNA"/>
</dbReference>
<accession>A0A0G0ZXK0</accession>
<evidence type="ECO:0000313" key="3">
    <source>
        <dbReference type="Proteomes" id="UP000033859"/>
    </source>
</evidence>
<dbReference type="AlphaFoldDB" id="A0A0G0ZXK0"/>
<gene>
    <name evidence="2" type="ORF">UU84_C0018G0005</name>
</gene>
<proteinExistence type="predicted"/>
<evidence type="ECO:0008006" key="4">
    <source>
        <dbReference type="Google" id="ProtNLM"/>
    </source>
</evidence>
<feature type="transmembrane region" description="Helical" evidence="1">
    <location>
        <begin position="6"/>
        <end position="29"/>
    </location>
</feature>
<comment type="caution">
    <text evidence="2">The sequence shown here is derived from an EMBL/GenBank/DDBJ whole genome shotgun (WGS) entry which is preliminary data.</text>
</comment>
<dbReference type="Pfam" id="PF04977">
    <property type="entry name" value="DivIC"/>
    <property type="match status" value="1"/>
</dbReference>
<reference evidence="2 3" key="1">
    <citation type="journal article" date="2015" name="Nature">
        <title>rRNA introns, odd ribosomes, and small enigmatic genomes across a large radiation of phyla.</title>
        <authorList>
            <person name="Brown C.T."/>
            <person name="Hug L.A."/>
            <person name="Thomas B.C."/>
            <person name="Sharon I."/>
            <person name="Castelle C.J."/>
            <person name="Singh A."/>
            <person name="Wilkins M.J."/>
            <person name="Williams K.H."/>
            <person name="Banfield J.F."/>
        </authorList>
    </citation>
    <scope>NUCLEOTIDE SEQUENCE [LARGE SCALE GENOMIC DNA]</scope>
</reference>
<evidence type="ECO:0000313" key="2">
    <source>
        <dbReference type="EMBL" id="KKS26741.1"/>
    </source>
</evidence>
<organism evidence="2 3">
    <name type="scientific">Candidatus Yanofskybacteria bacterium GW2011_GWC2_41_9</name>
    <dbReference type="NCBI Taxonomy" id="1619029"/>
    <lineage>
        <taxon>Bacteria</taxon>
        <taxon>Candidatus Yanofskyibacteriota</taxon>
    </lineage>
</organism>
<dbReference type="Proteomes" id="UP000033859">
    <property type="component" value="Unassembled WGS sequence"/>
</dbReference>
<name>A0A0G0ZXK0_9BACT</name>
<keyword evidence="1" id="KW-0472">Membrane</keyword>
<dbReference type="InterPro" id="IPR007060">
    <property type="entry name" value="FtsL/DivIC"/>
</dbReference>
<keyword evidence="1" id="KW-1133">Transmembrane helix</keyword>